<accession>A0A6S6SG56</accession>
<dbReference type="SUPFAM" id="SSF50998">
    <property type="entry name" value="Quinoprotein alcohol dehydrogenase-like"/>
    <property type="match status" value="1"/>
</dbReference>
<dbReference type="Gene3D" id="2.130.10.10">
    <property type="entry name" value="YVTN repeat-like/Quinoprotein amine dehydrogenase"/>
    <property type="match status" value="1"/>
</dbReference>
<dbReference type="InterPro" id="IPR011047">
    <property type="entry name" value="Quinoprotein_ADH-like_sf"/>
</dbReference>
<gene>
    <name evidence="2" type="ORF">HELGO_WM11179</name>
</gene>
<dbReference type="EMBL" id="CACVAX010000011">
    <property type="protein sequence ID" value="CAA6804307.1"/>
    <property type="molecule type" value="Genomic_DNA"/>
</dbReference>
<dbReference type="AlphaFoldDB" id="A0A6S6SG56"/>
<feature type="chain" id="PRO_5028050628" description="Beta-propeller repeat protein" evidence="1">
    <location>
        <begin position="24"/>
        <end position="392"/>
    </location>
</feature>
<sequence>MIKTCSKLLLTSALLSPFLVADAKTQTPHFYAEWQKTYGGEDDDIANAVLMLENGDTAILGTCKSFNAERSDICITRLNSEGNTIWRTLIGGEKSDNGVAISRAKDGNLLILGDSKSFKKHDGQDIYVAKVSLEGKLLWENSFGGDRDEFAAGIAGTNDGGALFVGDSESFSKKGYRDIYIGRLDKHGKMINSKTIGGKLNDEANALTRTADGNFIMAGSREIKNSGDADFFLLKLNQNGEKIWARTLGEGYNDVLHAVAPTPDGGVVATGKTRSYNSAQTDLPIMHFNKDGRLIWFKIYGFAYYDEGNAITMTKDGNYMIAGKTDSMGKGDFDNYILALDKKGNLLWSGMYGEQNKDIAHGITRTTDGSVLVVGESDSYSRSKNFFMIKLK</sequence>
<dbReference type="InterPro" id="IPR015943">
    <property type="entry name" value="WD40/YVTN_repeat-like_dom_sf"/>
</dbReference>
<protein>
    <recommendedName>
        <fullName evidence="3">Beta-propeller repeat protein</fullName>
    </recommendedName>
</protein>
<proteinExistence type="predicted"/>
<organism evidence="2">
    <name type="scientific">uncultured Sulfurovum sp</name>
    <dbReference type="NCBI Taxonomy" id="269237"/>
    <lineage>
        <taxon>Bacteria</taxon>
        <taxon>Pseudomonadati</taxon>
        <taxon>Campylobacterota</taxon>
        <taxon>Epsilonproteobacteria</taxon>
        <taxon>Campylobacterales</taxon>
        <taxon>Sulfurovaceae</taxon>
        <taxon>Sulfurovum</taxon>
        <taxon>environmental samples</taxon>
    </lineage>
</organism>
<reference evidence="2" key="1">
    <citation type="submission" date="2020-01" db="EMBL/GenBank/DDBJ databases">
        <authorList>
            <person name="Meier V. D."/>
            <person name="Meier V D."/>
        </authorList>
    </citation>
    <scope>NUCLEOTIDE SEQUENCE</scope>
    <source>
        <strain evidence="2">HLG_WM_MAG_04</strain>
    </source>
</reference>
<evidence type="ECO:0000313" key="2">
    <source>
        <dbReference type="EMBL" id="CAA6804307.1"/>
    </source>
</evidence>
<keyword evidence="1" id="KW-0732">Signal</keyword>
<feature type="signal peptide" evidence="1">
    <location>
        <begin position="1"/>
        <end position="23"/>
    </location>
</feature>
<dbReference type="InterPro" id="IPR013431">
    <property type="entry name" value="Delta_60_rpt"/>
</dbReference>
<evidence type="ECO:0008006" key="3">
    <source>
        <dbReference type="Google" id="ProtNLM"/>
    </source>
</evidence>
<dbReference type="PANTHER" id="PTHR42754">
    <property type="entry name" value="ENDOGLUCANASE"/>
    <property type="match status" value="1"/>
</dbReference>
<evidence type="ECO:0000256" key="1">
    <source>
        <dbReference type="SAM" id="SignalP"/>
    </source>
</evidence>
<dbReference type="NCBIfam" id="TIGR02608">
    <property type="entry name" value="delta_60_rpt"/>
    <property type="match status" value="2"/>
</dbReference>
<dbReference type="PANTHER" id="PTHR42754:SF1">
    <property type="entry name" value="LIPOPROTEIN"/>
    <property type="match status" value="1"/>
</dbReference>
<name>A0A6S6SG56_9BACT</name>